<protein>
    <submittedName>
        <fullName evidence="9">Deoxycytidylate deaminase</fullName>
    </submittedName>
</protein>
<dbReference type="InterPro" id="IPR016192">
    <property type="entry name" value="APOBEC/CMP_deaminase_Zn-bd"/>
</dbReference>
<dbReference type="Pfam" id="PF00383">
    <property type="entry name" value="dCMP_cyt_deam_1"/>
    <property type="match status" value="1"/>
</dbReference>
<dbReference type="PIRSF" id="PIRSF006019">
    <property type="entry name" value="dCMP_deaminase"/>
    <property type="match status" value="1"/>
</dbReference>
<dbReference type="PROSITE" id="PS00903">
    <property type="entry name" value="CYT_DCMP_DEAMINASES_1"/>
    <property type="match status" value="1"/>
</dbReference>
<evidence type="ECO:0000256" key="4">
    <source>
        <dbReference type="ARBA" id="ARBA00022801"/>
    </source>
</evidence>
<dbReference type="PANTHER" id="PTHR11086">
    <property type="entry name" value="DEOXYCYTIDYLATE DEAMINASE-RELATED"/>
    <property type="match status" value="1"/>
</dbReference>
<reference evidence="9 10" key="1">
    <citation type="submission" date="2017-11" db="EMBL/GenBank/DDBJ databases">
        <authorList>
            <person name="Laing C."/>
            <person name="Caston J.C."/>
            <person name="Del V.M."/>
            <person name="Young O.M."/>
            <person name="Nayek S."/>
            <person name="Hughes L.E."/>
            <person name="Garlena R.A."/>
            <person name="Russell D.A."/>
            <person name="Pope W.H."/>
            <person name="Jacobs-Sera D."/>
            <person name="Hendrix R.W."/>
            <person name="Hatfull G.F."/>
        </authorList>
    </citation>
    <scope>NUCLEOTIDE SEQUENCE [LARGE SCALE GENOMIC DNA]</scope>
</reference>
<evidence type="ECO:0000256" key="1">
    <source>
        <dbReference type="ARBA" id="ARBA00001947"/>
    </source>
</evidence>
<evidence type="ECO:0000256" key="6">
    <source>
        <dbReference type="PIRSR" id="PIRSR006019-1"/>
    </source>
</evidence>
<keyword evidence="5 7" id="KW-0862">Zinc</keyword>
<evidence type="ECO:0000256" key="7">
    <source>
        <dbReference type="PIRSR" id="PIRSR006019-2"/>
    </source>
</evidence>
<dbReference type="EMBL" id="MG518519">
    <property type="protein sequence ID" value="ATW69379.1"/>
    <property type="molecule type" value="Genomic_DNA"/>
</dbReference>
<proteinExistence type="inferred from homology"/>
<evidence type="ECO:0000313" key="10">
    <source>
        <dbReference type="Proteomes" id="UP000240735"/>
    </source>
</evidence>
<dbReference type="InterPro" id="IPR016473">
    <property type="entry name" value="dCMP_deaminase"/>
</dbReference>
<evidence type="ECO:0000259" key="8">
    <source>
        <dbReference type="PROSITE" id="PS51747"/>
    </source>
</evidence>
<dbReference type="InterPro" id="IPR016193">
    <property type="entry name" value="Cytidine_deaminase-like"/>
</dbReference>
<sequence length="137" mass="14723">MRHEPFMKTALVWADEAKCTRRQVGAVLVKDGHIISTGYNGTPSGRPNCTEGGCPRGKLTYDEVPGGMDYNAVPCTGIHAEANALLRAGSRAVGCVLYVNHEPCQQCRNLILGAGVSTVFYRDGAGESWLRLAAEEL</sequence>
<keyword evidence="3 7" id="KW-0479">Metal-binding</keyword>
<feature type="binding site" evidence="7">
    <location>
        <position position="79"/>
    </location>
    <ligand>
        <name>Zn(2+)</name>
        <dbReference type="ChEBI" id="CHEBI:29105"/>
        <note>catalytic</note>
    </ligand>
</feature>
<comment type="cofactor">
    <cofactor evidence="1 7">
        <name>Zn(2+)</name>
        <dbReference type="ChEBI" id="CHEBI:29105"/>
    </cofactor>
</comment>
<dbReference type="GO" id="GO:0008270">
    <property type="term" value="F:zinc ion binding"/>
    <property type="evidence" value="ECO:0007669"/>
    <property type="project" value="InterPro"/>
</dbReference>
<dbReference type="SUPFAM" id="SSF53927">
    <property type="entry name" value="Cytidine deaminase-like"/>
    <property type="match status" value="1"/>
</dbReference>
<dbReference type="InterPro" id="IPR002125">
    <property type="entry name" value="CMP_dCMP_dom"/>
</dbReference>
<dbReference type="Proteomes" id="UP000240735">
    <property type="component" value="Segment"/>
</dbReference>
<evidence type="ECO:0000313" key="9">
    <source>
        <dbReference type="EMBL" id="ATW69379.1"/>
    </source>
</evidence>
<keyword evidence="4" id="KW-0378">Hydrolase</keyword>
<gene>
    <name evidence="9" type="ORF">SEA_MANUEL_51</name>
</gene>
<dbReference type="CDD" id="cd01286">
    <property type="entry name" value="deoxycytidylate_deaminase"/>
    <property type="match status" value="1"/>
</dbReference>
<dbReference type="GO" id="GO:0004132">
    <property type="term" value="F:dCMP deaminase activity"/>
    <property type="evidence" value="ECO:0007669"/>
    <property type="project" value="InterPro"/>
</dbReference>
<keyword evidence="10" id="KW-1185">Reference proteome</keyword>
<feature type="binding site" evidence="7">
    <location>
        <position position="104"/>
    </location>
    <ligand>
        <name>Zn(2+)</name>
        <dbReference type="ChEBI" id="CHEBI:29105"/>
        <note>catalytic</note>
    </ligand>
</feature>
<evidence type="ECO:0000256" key="2">
    <source>
        <dbReference type="ARBA" id="ARBA00006576"/>
    </source>
</evidence>
<dbReference type="PROSITE" id="PS51747">
    <property type="entry name" value="CYT_DCMP_DEAMINASES_2"/>
    <property type="match status" value="1"/>
</dbReference>
<evidence type="ECO:0000256" key="3">
    <source>
        <dbReference type="ARBA" id="ARBA00022723"/>
    </source>
</evidence>
<accession>A0A2H4PR34</accession>
<name>A0A2H4PR34_9CAUD</name>
<evidence type="ECO:0000256" key="5">
    <source>
        <dbReference type="ARBA" id="ARBA00022833"/>
    </source>
</evidence>
<feature type="domain" description="CMP/dCMP-type deaminase" evidence="8">
    <location>
        <begin position="1"/>
        <end position="137"/>
    </location>
</feature>
<dbReference type="InterPro" id="IPR015517">
    <property type="entry name" value="dCMP_deaminase-rel"/>
</dbReference>
<comment type="similarity">
    <text evidence="2">Belongs to the cytidine and deoxycytidylate deaminase family.</text>
</comment>
<organism evidence="9 10">
    <name type="scientific">Streptomyces phage Manuel</name>
    <dbReference type="NCBI Taxonomy" id="2053812"/>
    <lineage>
        <taxon>Viruses</taxon>
        <taxon>Duplodnaviria</taxon>
        <taxon>Heunggongvirae</taxon>
        <taxon>Uroviricota</taxon>
        <taxon>Caudoviricetes</taxon>
        <taxon>Beephvirinae</taxon>
        <taxon>Manuelvirus</taxon>
        <taxon>Manuelvirus manuel</taxon>
    </lineage>
</organism>
<dbReference type="GO" id="GO:0006220">
    <property type="term" value="P:pyrimidine nucleotide metabolic process"/>
    <property type="evidence" value="ECO:0007669"/>
    <property type="project" value="InterPro"/>
</dbReference>
<dbReference type="InterPro" id="IPR035105">
    <property type="entry name" value="Deoxycytidylate_deaminase_dom"/>
</dbReference>
<feature type="binding site" evidence="7">
    <location>
        <position position="107"/>
    </location>
    <ligand>
        <name>Zn(2+)</name>
        <dbReference type="ChEBI" id="CHEBI:29105"/>
        <note>catalytic</note>
    </ligand>
</feature>
<feature type="active site" description="Proton donor" evidence="6">
    <location>
        <position position="81"/>
    </location>
</feature>
<dbReference type="PANTHER" id="PTHR11086:SF18">
    <property type="entry name" value="DEOXYCYTIDYLATE DEAMINASE"/>
    <property type="match status" value="1"/>
</dbReference>
<dbReference type="Gene3D" id="3.40.140.10">
    <property type="entry name" value="Cytidine Deaminase, domain 2"/>
    <property type="match status" value="1"/>
</dbReference>